<feature type="compositionally biased region" description="Polar residues" evidence="1">
    <location>
        <begin position="74"/>
        <end position="83"/>
    </location>
</feature>
<gene>
    <name evidence="3" type="ordered locus">MTR_2g019500</name>
</gene>
<evidence type="ECO:0000256" key="1">
    <source>
        <dbReference type="SAM" id="MobiDB-lite"/>
    </source>
</evidence>
<dbReference type="Proteomes" id="UP000002051">
    <property type="component" value="Chromosome 2"/>
</dbReference>
<keyword evidence="5" id="KW-1185">Reference proteome</keyword>
<keyword evidence="2" id="KW-0472">Membrane</keyword>
<feature type="region of interest" description="Disordered" evidence="1">
    <location>
        <begin position="69"/>
        <end position="92"/>
    </location>
</feature>
<proteinExistence type="predicted"/>
<dbReference type="HOGENOM" id="CLU_2416584_0_0_1"/>
<dbReference type="EnsemblPlants" id="AES64182">
    <property type="protein sequence ID" value="AES64182"/>
    <property type="gene ID" value="MTR_2g019500"/>
</dbReference>
<accession>G7IPW4</accession>
<reference evidence="3 5" key="2">
    <citation type="journal article" date="2014" name="BMC Genomics">
        <title>An improved genome release (version Mt4.0) for the model legume Medicago truncatula.</title>
        <authorList>
            <person name="Tang H."/>
            <person name="Krishnakumar V."/>
            <person name="Bidwell S."/>
            <person name="Rosen B."/>
            <person name="Chan A."/>
            <person name="Zhou S."/>
            <person name="Gentzbittel L."/>
            <person name="Childs K.L."/>
            <person name="Yandell M."/>
            <person name="Gundlach H."/>
            <person name="Mayer K.F."/>
            <person name="Schwartz D.C."/>
            <person name="Town C.D."/>
        </authorList>
    </citation>
    <scope>GENOME REANNOTATION</scope>
    <source>
        <strain evidence="4 5">cv. Jemalong A17</strain>
    </source>
</reference>
<evidence type="ECO:0000313" key="5">
    <source>
        <dbReference type="Proteomes" id="UP000002051"/>
    </source>
</evidence>
<dbReference type="AlphaFoldDB" id="G7IPW4"/>
<sequence>MDAPKKQEKDGDGNVGSRGKSWGSFTLAESNKILRRSVMNLSLICCLTLIFSSNMRILIYLTLATTDKQHKNQETSNKTNVKLNSAELVDGN</sequence>
<name>G7IPW4_MEDTR</name>
<evidence type="ECO:0000256" key="2">
    <source>
        <dbReference type="SAM" id="Phobius"/>
    </source>
</evidence>
<feature type="transmembrane region" description="Helical" evidence="2">
    <location>
        <begin position="41"/>
        <end position="63"/>
    </location>
</feature>
<evidence type="ECO:0000313" key="3">
    <source>
        <dbReference type="EMBL" id="AES64182.1"/>
    </source>
</evidence>
<protein>
    <submittedName>
        <fullName evidence="3">Transmembrane protein, putative</fullName>
    </submittedName>
</protein>
<keyword evidence="2" id="KW-1133">Transmembrane helix</keyword>
<evidence type="ECO:0000313" key="4">
    <source>
        <dbReference type="EnsemblPlants" id="AES64182"/>
    </source>
</evidence>
<feature type="region of interest" description="Disordered" evidence="1">
    <location>
        <begin position="1"/>
        <end position="23"/>
    </location>
</feature>
<reference evidence="3 5" key="1">
    <citation type="journal article" date="2011" name="Nature">
        <title>The Medicago genome provides insight into the evolution of rhizobial symbioses.</title>
        <authorList>
            <person name="Young N.D."/>
            <person name="Debelle F."/>
            <person name="Oldroyd G.E."/>
            <person name="Geurts R."/>
            <person name="Cannon S.B."/>
            <person name="Udvardi M.K."/>
            <person name="Benedito V.A."/>
            <person name="Mayer K.F."/>
            <person name="Gouzy J."/>
            <person name="Schoof H."/>
            <person name="Van de Peer Y."/>
            <person name="Proost S."/>
            <person name="Cook D.R."/>
            <person name="Meyers B.C."/>
            <person name="Spannagl M."/>
            <person name="Cheung F."/>
            <person name="De Mita S."/>
            <person name="Krishnakumar V."/>
            <person name="Gundlach H."/>
            <person name="Zhou S."/>
            <person name="Mudge J."/>
            <person name="Bharti A.K."/>
            <person name="Murray J.D."/>
            <person name="Naoumkina M.A."/>
            <person name="Rosen B."/>
            <person name="Silverstein K.A."/>
            <person name="Tang H."/>
            <person name="Rombauts S."/>
            <person name="Zhao P.X."/>
            <person name="Zhou P."/>
            <person name="Barbe V."/>
            <person name="Bardou P."/>
            <person name="Bechner M."/>
            <person name="Bellec A."/>
            <person name="Berger A."/>
            <person name="Berges H."/>
            <person name="Bidwell S."/>
            <person name="Bisseling T."/>
            <person name="Choisne N."/>
            <person name="Couloux A."/>
            <person name="Denny R."/>
            <person name="Deshpande S."/>
            <person name="Dai X."/>
            <person name="Doyle J.J."/>
            <person name="Dudez A.M."/>
            <person name="Farmer A.D."/>
            <person name="Fouteau S."/>
            <person name="Franken C."/>
            <person name="Gibelin C."/>
            <person name="Gish J."/>
            <person name="Goldstein S."/>
            <person name="Gonzalez A.J."/>
            <person name="Green P.J."/>
            <person name="Hallab A."/>
            <person name="Hartog M."/>
            <person name="Hua A."/>
            <person name="Humphray S.J."/>
            <person name="Jeong D.H."/>
            <person name="Jing Y."/>
            <person name="Jocker A."/>
            <person name="Kenton S.M."/>
            <person name="Kim D.J."/>
            <person name="Klee K."/>
            <person name="Lai H."/>
            <person name="Lang C."/>
            <person name="Lin S."/>
            <person name="Macmil S.L."/>
            <person name="Magdelenat G."/>
            <person name="Matthews L."/>
            <person name="McCorrison J."/>
            <person name="Monaghan E.L."/>
            <person name="Mun J.H."/>
            <person name="Najar F.Z."/>
            <person name="Nicholson C."/>
            <person name="Noirot C."/>
            <person name="O'Bleness M."/>
            <person name="Paule C.R."/>
            <person name="Poulain J."/>
            <person name="Prion F."/>
            <person name="Qin B."/>
            <person name="Qu C."/>
            <person name="Retzel E.F."/>
            <person name="Riddle C."/>
            <person name="Sallet E."/>
            <person name="Samain S."/>
            <person name="Samson N."/>
            <person name="Sanders I."/>
            <person name="Saurat O."/>
            <person name="Scarpelli C."/>
            <person name="Schiex T."/>
            <person name="Segurens B."/>
            <person name="Severin A.J."/>
            <person name="Sherrier D.J."/>
            <person name="Shi R."/>
            <person name="Sims S."/>
            <person name="Singer S.R."/>
            <person name="Sinharoy S."/>
            <person name="Sterck L."/>
            <person name="Viollet A."/>
            <person name="Wang B.B."/>
            <person name="Wang K."/>
            <person name="Wang M."/>
            <person name="Wang X."/>
            <person name="Warfsmann J."/>
            <person name="Weissenbach J."/>
            <person name="White D.D."/>
            <person name="White J.D."/>
            <person name="Wiley G.B."/>
            <person name="Wincker P."/>
            <person name="Xing Y."/>
            <person name="Yang L."/>
            <person name="Yao Z."/>
            <person name="Ying F."/>
            <person name="Zhai J."/>
            <person name="Zhou L."/>
            <person name="Zuber A."/>
            <person name="Denarie J."/>
            <person name="Dixon R.A."/>
            <person name="May G.D."/>
            <person name="Schwartz D.C."/>
            <person name="Rogers J."/>
            <person name="Quetier F."/>
            <person name="Town C.D."/>
            <person name="Roe B.A."/>
        </authorList>
    </citation>
    <scope>NUCLEOTIDE SEQUENCE [LARGE SCALE GENOMIC DNA]</scope>
    <source>
        <strain evidence="3">A17</strain>
        <strain evidence="4 5">cv. Jemalong A17</strain>
    </source>
</reference>
<reference evidence="4" key="3">
    <citation type="submission" date="2015-04" db="UniProtKB">
        <authorList>
            <consortium name="EnsemblPlants"/>
        </authorList>
    </citation>
    <scope>IDENTIFICATION</scope>
    <source>
        <strain evidence="4">cv. Jemalong A17</strain>
    </source>
</reference>
<dbReference type="PaxDb" id="3880-AES64182"/>
<dbReference type="EMBL" id="CM001218">
    <property type="protein sequence ID" value="AES64182.1"/>
    <property type="molecule type" value="Genomic_DNA"/>
</dbReference>
<keyword evidence="2 3" id="KW-0812">Transmembrane</keyword>
<organism evidence="3 5">
    <name type="scientific">Medicago truncatula</name>
    <name type="common">Barrel medic</name>
    <name type="synonym">Medicago tribuloides</name>
    <dbReference type="NCBI Taxonomy" id="3880"/>
    <lineage>
        <taxon>Eukaryota</taxon>
        <taxon>Viridiplantae</taxon>
        <taxon>Streptophyta</taxon>
        <taxon>Embryophyta</taxon>
        <taxon>Tracheophyta</taxon>
        <taxon>Spermatophyta</taxon>
        <taxon>Magnoliopsida</taxon>
        <taxon>eudicotyledons</taxon>
        <taxon>Gunneridae</taxon>
        <taxon>Pentapetalae</taxon>
        <taxon>rosids</taxon>
        <taxon>fabids</taxon>
        <taxon>Fabales</taxon>
        <taxon>Fabaceae</taxon>
        <taxon>Papilionoideae</taxon>
        <taxon>50 kb inversion clade</taxon>
        <taxon>NPAAA clade</taxon>
        <taxon>Hologalegina</taxon>
        <taxon>IRL clade</taxon>
        <taxon>Trifolieae</taxon>
        <taxon>Medicago</taxon>
    </lineage>
</organism>
<feature type="compositionally biased region" description="Basic and acidic residues" evidence="1">
    <location>
        <begin position="1"/>
        <end position="12"/>
    </location>
</feature>